<proteinExistence type="predicted"/>
<name>A0A4Y2T3N3_ARAVE</name>
<accession>A0A4Y2T3N3</accession>
<dbReference type="Proteomes" id="UP000499080">
    <property type="component" value="Unassembled WGS sequence"/>
</dbReference>
<dbReference type="EMBL" id="BGPR01025710">
    <property type="protein sequence ID" value="GBN94831.1"/>
    <property type="molecule type" value="Genomic_DNA"/>
</dbReference>
<evidence type="ECO:0000313" key="2">
    <source>
        <dbReference type="Proteomes" id="UP000499080"/>
    </source>
</evidence>
<keyword evidence="2" id="KW-1185">Reference proteome</keyword>
<reference evidence="1 2" key="1">
    <citation type="journal article" date="2019" name="Sci. Rep.">
        <title>Orb-weaving spider Araneus ventricosus genome elucidates the spidroin gene catalogue.</title>
        <authorList>
            <person name="Kono N."/>
            <person name="Nakamura H."/>
            <person name="Ohtoshi R."/>
            <person name="Moran D.A.P."/>
            <person name="Shinohara A."/>
            <person name="Yoshida Y."/>
            <person name="Fujiwara M."/>
            <person name="Mori M."/>
            <person name="Tomita M."/>
            <person name="Arakawa K."/>
        </authorList>
    </citation>
    <scope>NUCLEOTIDE SEQUENCE [LARGE SCALE GENOMIC DNA]</scope>
</reference>
<comment type="caution">
    <text evidence="1">The sequence shown here is derived from an EMBL/GenBank/DDBJ whole genome shotgun (WGS) entry which is preliminary data.</text>
</comment>
<protein>
    <submittedName>
        <fullName evidence="1">Uncharacterized protein</fullName>
    </submittedName>
</protein>
<sequence>MLSAGVALKSLIKKTLWRHFICSVEKSPALDASAIEQNPLNNCKVPGFNMFSINAPIRFYYFVKITCQTINFSMERHNAQGPRQPAIQQDTQVYQRITTLDALTVNSKNGLPIKNILCPSLYIMNVRSECKTLTLVDRQINFKLLTY</sequence>
<evidence type="ECO:0000313" key="1">
    <source>
        <dbReference type="EMBL" id="GBN94831.1"/>
    </source>
</evidence>
<gene>
    <name evidence="1" type="ORF">AVEN_207842_1</name>
</gene>
<dbReference type="AlphaFoldDB" id="A0A4Y2T3N3"/>
<organism evidence="1 2">
    <name type="scientific">Araneus ventricosus</name>
    <name type="common">Orbweaver spider</name>
    <name type="synonym">Epeira ventricosa</name>
    <dbReference type="NCBI Taxonomy" id="182803"/>
    <lineage>
        <taxon>Eukaryota</taxon>
        <taxon>Metazoa</taxon>
        <taxon>Ecdysozoa</taxon>
        <taxon>Arthropoda</taxon>
        <taxon>Chelicerata</taxon>
        <taxon>Arachnida</taxon>
        <taxon>Araneae</taxon>
        <taxon>Araneomorphae</taxon>
        <taxon>Entelegynae</taxon>
        <taxon>Araneoidea</taxon>
        <taxon>Araneidae</taxon>
        <taxon>Araneus</taxon>
    </lineage>
</organism>